<dbReference type="Proteomes" id="UP001150538">
    <property type="component" value="Unassembled WGS sequence"/>
</dbReference>
<evidence type="ECO:0000313" key="3">
    <source>
        <dbReference type="EMBL" id="KAJ1921266.1"/>
    </source>
</evidence>
<proteinExistence type="predicted"/>
<feature type="compositionally biased region" description="Low complexity" evidence="1">
    <location>
        <begin position="1"/>
        <end position="29"/>
    </location>
</feature>
<dbReference type="EMBL" id="JANBPU010000006">
    <property type="protein sequence ID" value="KAJ1921266.1"/>
    <property type="molecule type" value="Genomic_DNA"/>
</dbReference>
<name>A0A9W8A280_9FUNG</name>
<feature type="region of interest" description="Disordered" evidence="1">
    <location>
        <begin position="1"/>
        <end position="109"/>
    </location>
</feature>
<reference evidence="3" key="1">
    <citation type="submission" date="2022-07" db="EMBL/GenBank/DDBJ databases">
        <title>Phylogenomic reconstructions and comparative analyses of Kickxellomycotina fungi.</title>
        <authorList>
            <person name="Reynolds N.K."/>
            <person name="Stajich J.E."/>
            <person name="Barry K."/>
            <person name="Grigoriev I.V."/>
            <person name="Crous P."/>
            <person name="Smith M.E."/>
        </authorList>
    </citation>
    <scope>NUCLEOTIDE SEQUENCE</scope>
    <source>
        <strain evidence="3">NBRC 100468</strain>
    </source>
</reference>
<feature type="compositionally biased region" description="Low complexity" evidence="1">
    <location>
        <begin position="63"/>
        <end position="95"/>
    </location>
</feature>
<organism evidence="3 4">
    <name type="scientific">Mycoemilia scoparia</name>
    <dbReference type="NCBI Taxonomy" id="417184"/>
    <lineage>
        <taxon>Eukaryota</taxon>
        <taxon>Fungi</taxon>
        <taxon>Fungi incertae sedis</taxon>
        <taxon>Zoopagomycota</taxon>
        <taxon>Kickxellomycotina</taxon>
        <taxon>Kickxellomycetes</taxon>
        <taxon>Kickxellales</taxon>
        <taxon>Kickxellaceae</taxon>
        <taxon>Mycoemilia</taxon>
    </lineage>
</organism>
<dbReference type="Pfam" id="PF12868">
    <property type="entry name" value="DUF3824"/>
    <property type="match status" value="1"/>
</dbReference>
<feature type="domain" description="DUF3824" evidence="2">
    <location>
        <begin position="138"/>
        <end position="205"/>
    </location>
</feature>
<sequence>MSYNNNPYDYNDNKQAPYPGYPPQQQQPWQSPPPHPNASGAQSPMGFNIPQQAPSQNNSFYEQQHQQHQQPNAYQQEQHQQPPFYGDQGYQQQPGGPYPDEEGGERGVKDFFLKKQEVQHMGPDGIMSSTEESKLDWKKVAVGGIAAAGIAFGAKKFMDHRKEKKLEKEEEEYMNQNNHSFYQSNTNASQYYNGSGHGSKPGLNNPYGY</sequence>
<keyword evidence="4" id="KW-1185">Reference proteome</keyword>
<feature type="compositionally biased region" description="Polar residues" evidence="1">
    <location>
        <begin position="174"/>
        <end position="193"/>
    </location>
</feature>
<dbReference type="AlphaFoldDB" id="A0A9W8A280"/>
<feature type="compositionally biased region" description="Polar residues" evidence="1">
    <location>
        <begin position="49"/>
        <end position="62"/>
    </location>
</feature>
<evidence type="ECO:0000256" key="1">
    <source>
        <dbReference type="SAM" id="MobiDB-lite"/>
    </source>
</evidence>
<feature type="region of interest" description="Disordered" evidence="1">
    <location>
        <begin position="167"/>
        <end position="209"/>
    </location>
</feature>
<comment type="caution">
    <text evidence="3">The sequence shown here is derived from an EMBL/GenBank/DDBJ whole genome shotgun (WGS) entry which is preliminary data.</text>
</comment>
<evidence type="ECO:0000259" key="2">
    <source>
        <dbReference type="Pfam" id="PF12868"/>
    </source>
</evidence>
<protein>
    <recommendedName>
        <fullName evidence="2">DUF3824 domain-containing protein</fullName>
    </recommendedName>
</protein>
<dbReference type="InterPro" id="IPR024436">
    <property type="entry name" value="DUF3824"/>
</dbReference>
<gene>
    <name evidence="3" type="ORF">H4219_000867</name>
</gene>
<evidence type="ECO:0000313" key="4">
    <source>
        <dbReference type="Proteomes" id="UP001150538"/>
    </source>
</evidence>
<accession>A0A9W8A280</accession>